<feature type="compositionally biased region" description="Basic and acidic residues" evidence="1">
    <location>
        <begin position="1"/>
        <end position="19"/>
    </location>
</feature>
<evidence type="ECO:0000313" key="2">
    <source>
        <dbReference type="EMBL" id="ORY97011.1"/>
    </source>
</evidence>
<name>A0A1X2HDX3_9FUNG</name>
<organism evidence="2 3">
    <name type="scientific">Absidia repens</name>
    <dbReference type="NCBI Taxonomy" id="90262"/>
    <lineage>
        <taxon>Eukaryota</taxon>
        <taxon>Fungi</taxon>
        <taxon>Fungi incertae sedis</taxon>
        <taxon>Mucoromycota</taxon>
        <taxon>Mucoromycotina</taxon>
        <taxon>Mucoromycetes</taxon>
        <taxon>Mucorales</taxon>
        <taxon>Cunninghamellaceae</taxon>
        <taxon>Absidia</taxon>
    </lineage>
</organism>
<accession>A0A1X2HDX3</accession>
<evidence type="ECO:0000256" key="1">
    <source>
        <dbReference type="SAM" id="MobiDB-lite"/>
    </source>
</evidence>
<evidence type="ECO:0000313" key="3">
    <source>
        <dbReference type="Proteomes" id="UP000193560"/>
    </source>
</evidence>
<feature type="region of interest" description="Disordered" evidence="1">
    <location>
        <begin position="1"/>
        <end position="27"/>
    </location>
</feature>
<dbReference type="AlphaFoldDB" id="A0A1X2HDX3"/>
<gene>
    <name evidence="2" type="ORF">BCR42DRAFT_444780</name>
</gene>
<dbReference type="EMBL" id="MCGE01000071">
    <property type="protein sequence ID" value="ORY97011.1"/>
    <property type="molecule type" value="Genomic_DNA"/>
</dbReference>
<dbReference type="Proteomes" id="UP000193560">
    <property type="component" value="Unassembled WGS sequence"/>
</dbReference>
<proteinExistence type="predicted"/>
<reference evidence="2 3" key="1">
    <citation type="submission" date="2016-07" db="EMBL/GenBank/DDBJ databases">
        <title>Pervasive Adenine N6-methylation of Active Genes in Fungi.</title>
        <authorList>
            <consortium name="DOE Joint Genome Institute"/>
            <person name="Mondo S.J."/>
            <person name="Dannebaum R.O."/>
            <person name="Kuo R.C."/>
            <person name="Labutti K."/>
            <person name="Haridas S."/>
            <person name="Kuo A."/>
            <person name="Salamov A."/>
            <person name="Ahrendt S.R."/>
            <person name="Lipzen A."/>
            <person name="Sullivan W."/>
            <person name="Andreopoulos W.B."/>
            <person name="Clum A."/>
            <person name="Lindquist E."/>
            <person name="Daum C."/>
            <person name="Ramamoorthy G.K."/>
            <person name="Gryganskyi A."/>
            <person name="Culley D."/>
            <person name="Magnuson J.K."/>
            <person name="James T.Y."/>
            <person name="O'Malley M.A."/>
            <person name="Stajich J.E."/>
            <person name="Spatafora J.W."/>
            <person name="Visel A."/>
            <person name="Grigoriev I.V."/>
        </authorList>
    </citation>
    <scope>NUCLEOTIDE SEQUENCE [LARGE SCALE GENOMIC DNA]</scope>
    <source>
        <strain evidence="2 3">NRRL 1336</strain>
    </source>
</reference>
<keyword evidence="3" id="KW-1185">Reference proteome</keyword>
<protein>
    <submittedName>
        <fullName evidence="2">Uncharacterized protein</fullName>
    </submittedName>
</protein>
<sequence>MVESRRSSAKKQYTEHESPIDSSPSSAAPAAAGSTIFSTKHLSGCAPTEINYFMRILFNLSENIQCRDHTPKLVDSEAAYCHYALWPLIDLCCGAISNLQCNFKVGETILSASKQLPTYLADGMVFVNASGLELLFEASGKFGTRDRRRHSKDHIKGGHIVFPHNCLRLWVMKPCFDGKIISFETNGQGQCRNQPRRQATSDPGMLELSLHAIHRLKDASDANYLLLEGSDELNQRPMLPSFLKSSTVETC</sequence>
<comment type="caution">
    <text evidence="2">The sequence shown here is derived from an EMBL/GenBank/DDBJ whole genome shotgun (WGS) entry which is preliminary data.</text>
</comment>